<evidence type="ECO:0000256" key="13">
    <source>
        <dbReference type="ARBA" id="ARBA00023136"/>
    </source>
</evidence>
<keyword evidence="12" id="KW-0146">Chitin degradation</keyword>
<dbReference type="InterPro" id="IPR002509">
    <property type="entry name" value="NODB_dom"/>
</dbReference>
<evidence type="ECO:0000256" key="5">
    <source>
        <dbReference type="ARBA" id="ARBA00022475"/>
    </source>
</evidence>
<evidence type="ECO:0000256" key="9">
    <source>
        <dbReference type="ARBA" id="ARBA00022723"/>
    </source>
</evidence>
<dbReference type="InterPro" id="IPR011330">
    <property type="entry name" value="Glyco_hydro/deAcase_b/a-brl"/>
</dbReference>
<dbReference type="Gene3D" id="3.20.20.370">
    <property type="entry name" value="Glycoside hydrolase/deacetylase"/>
    <property type="match status" value="1"/>
</dbReference>
<evidence type="ECO:0000256" key="20">
    <source>
        <dbReference type="ARBA" id="ARBA00024056"/>
    </source>
</evidence>
<keyword evidence="6" id="KW-0134">Cell wall</keyword>
<keyword evidence="17" id="KW-0449">Lipoprotein</keyword>
<evidence type="ECO:0000313" key="23">
    <source>
        <dbReference type="EMBL" id="KAJ3513559.1"/>
    </source>
</evidence>
<dbReference type="GO" id="GO:0071555">
    <property type="term" value="P:cell wall organization"/>
    <property type="evidence" value="ECO:0007669"/>
    <property type="project" value="UniProtKB-KW"/>
</dbReference>
<organism evidence="23 24">
    <name type="scientific">Agrocybe chaxingu</name>
    <dbReference type="NCBI Taxonomy" id="84603"/>
    <lineage>
        <taxon>Eukaryota</taxon>
        <taxon>Fungi</taxon>
        <taxon>Dikarya</taxon>
        <taxon>Basidiomycota</taxon>
        <taxon>Agaricomycotina</taxon>
        <taxon>Agaricomycetes</taxon>
        <taxon>Agaricomycetidae</taxon>
        <taxon>Agaricales</taxon>
        <taxon>Agaricineae</taxon>
        <taxon>Strophariaceae</taxon>
        <taxon>Agrocybe</taxon>
    </lineage>
</organism>
<protein>
    <recommendedName>
        <fullName evidence="20">chitin deacetylase</fullName>
        <ecNumber evidence="20">3.5.1.41</ecNumber>
    </recommendedName>
</protein>
<dbReference type="InterPro" id="IPR050248">
    <property type="entry name" value="Polysacc_deacetylase_ArnD"/>
</dbReference>
<comment type="catalytic activity">
    <reaction evidence="21">
        <text>[(1-&gt;4)-N-acetyl-beta-D-glucosaminyl](n) + n H2O = chitosan + n acetate</text>
        <dbReference type="Rhea" id="RHEA:10464"/>
        <dbReference type="Rhea" id="RHEA-COMP:9593"/>
        <dbReference type="Rhea" id="RHEA-COMP:9597"/>
        <dbReference type="ChEBI" id="CHEBI:15377"/>
        <dbReference type="ChEBI" id="CHEBI:17029"/>
        <dbReference type="ChEBI" id="CHEBI:30089"/>
        <dbReference type="ChEBI" id="CHEBI:57704"/>
        <dbReference type="EC" id="3.5.1.41"/>
    </reaction>
    <physiologicalReaction direction="left-to-right" evidence="21">
        <dbReference type="Rhea" id="RHEA:10465"/>
    </physiologicalReaction>
</comment>
<dbReference type="SUPFAM" id="SSF88713">
    <property type="entry name" value="Glycoside hydrolase/deacetylase"/>
    <property type="match status" value="1"/>
</dbReference>
<keyword evidence="24" id="KW-1185">Reference proteome</keyword>
<keyword evidence="11" id="KW-0378">Hydrolase</keyword>
<keyword evidence="16" id="KW-0170">Cobalt</keyword>
<comment type="cofactor">
    <cofactor evidence="1">
        <name>Co(2+)</name>
        <dbReference type="ChEBI" id="CHEBI:48828"/>
    </cofactor>
</comment>
<dbReference type="GO" id="GO:0098552">
    <property type="term" value="C:side of membrane"/>
    <property type="evidence" value="ECO:0007669"/>
    <property type="project" value="UniProtKB-KW"/>
</dbReference>
<evidence type="ECO:0000256" key="12">
    <source>
        <dbReference type="ARBA" id="ARBA00023024"/>
    </source>
</evidence>
<evidence type="ECO:0000313" key="24">
    <source>
        <dbReference type="Proteomes" id="UP001148786"/>
    </source>
</evidence>
<dbReference type="EMBL" id="JANKHO010000192">
    <property type="protein sequence ID" value="KAJ3513559.1"/>
    <property type="molecule type" value="Genomic_DNA"/>
</dbReference>
<evidence type="ECO:0000256" key="21">
    <source>
        <dbReference type="ARBA" id="ARBA00048494"/>
    </source>
</evidence>
<dbReference type="Pfam" id="PF01522">
    <property type="entry name" value="Polysacc_deac_1"/>
    <property type="match status" value="1"/>
</dbReference>
<dbReference type="GO" id="GO:0004099">
    <property type="term" value="F:chitin deacetylase activity"/>
    <property type="evidence" value="ECO:0007669"/>
    <property type="project" value="UniProtKB-EC"/>
</dbReference>
<dbReference type="FunFam" id="3.20.20.370:FF:000004">
    <property type="entry name" value="Related to Chitin deacetylase"/>
    <property type="match status" value="1"/>
</dbReference>
<evidence type="ECO:0000256" key="18">
    <source>
        <dbReference type="ARBA" id="ARBA00023316"/>
    </source>
</evidence>
<evidence type="ECO:0000256" key="1">
    <source>
        <dbReference type="ARBA" id="ARBA00001941"/>
    </source>
</evidence>
<sequence>MDWGLTYDDGPSFYTSNLLSYLDEQNLKSTFFVVGSRVISFPAILQTQYMGQHQIAVHTWSHPSLTTLTNEEIIAELGWSRKVIKDVLGVTPNMMRPPYGDIDDRVRAISLAMGLIPVMWTRISPLATFDTDDFNIHGGSTTVGQVLLNWKNILGNVSTLDHGFIVLEHDLFEQSVEVATGYILPDALAHNPPFKIQPVVSCLNKGLSEAYIETNNNSTNPPALAAAVSAGVVTTTSVSPSSTGGTGNAGTGGALGLASPSLAFVTSLIGFVIGAHALCL</sequence>
<dbReference type="PROSITE" id="PS51677">
    <property type="entry name" value="NODB"/>
    <property type="match status" value="1"/>
</dbReference>
<dbReference type="EC" id="3.5.1.41" evidence="20"/>
<evidence type="ECO:0000256" key="17">
    <source>
        <dbReference type="ARBA" id="ARBA00023288"/>
    </source>
</evidence>
<evidence type="ECO:0000256" key="15">
    <source>
        <dbReference type="ARBA" id="ARBA00023277"/>
    </source>
</evidence>
<dbReference type="GO" id="GO:0000272">
    <property type="term" value="P:polysaccharide catabolic process"/>
    <property type="evidence" value="ECO:0007669"/>
    <property type="project" value="UniProtKB-KW"/>
</dbReference>
<keyword evidence="8" id="KW-0336">GPI-anchor</keyword>
<dbReference type="GO" id="GO:0009272">
    <property type="term" value="P:fungal-type cell wall biogenesis"/>
    <property type="evidence" value="ECO:0007669"/>
    <property type="project" value="UniProtKB-ARBA"/>
</dbReference>
<dbReference type="PANTHER" id="PTHR10587:SF133">
    <property type="entry name" value="CHITIN DEACETYLASE 1-RELATED"/>
    <property type="match status" value="1"/>
</dbReference>
<comment type="similarity">
    <text evidence="4">Belongs to the polysaccharide deacetylase family.</text>
</comment>
<dbReference type="GO" id="GO:0005886">
    <property type="term" value="C:plasma membrane"/>
    <property type="evidence" value="ECO:0007669"/>
    <property type="project" value="UniProtKB-SubCell"/>
</dbReference>
<evidence type="ECO:0000256" key="7">
    <source>
        <dbReference type="ARBA" id="ARBA00022525"/>
    </source>
</evidence>
<evidence type="ECO:0000256" key="4">
    <source>
        <dbReference type="ARBA" id="ARBA00010973"/>
    </source>
</evidence>
<evidence type="ECO:0000259" key="22">
    <source>
        <dbReference type="PROSITE" id="PS51677"/>
    </source>
</evidence>
<gene>
    <name evidence="23" type="ORF">NLJ89_g2890</name>
</gene>
<keyword evidence="15" id="KW-0119">Carbohydrate metabolism</keyword>
<keyword evidence="14" id="KW-0325">Glycoprotein</keyword>
<evidence type="ECO:0000256" key="8">
    <source>
        <dbReference type="ARBA" id="ARBA00022622"/>
    </source>
</evidence>
<keyword evidence="5" id="KW-1003">Cell membrane</keyword>
<keyword evidence="10" id="KW-0732">Signal</keyword>
<dbReference type="GO" id="GO:0006032">
    <property type="term" value="P:chitin catabolic process"/>
    <property type="evidence" value="ECO:0007669"/>
    <property type="project" value="UniProtKB-KW"/>
</dbReference>
<dbReference type="OrthoDB" id="407355at2759"/>
<keyword evidence="18" id="KW-0961">Cell wall biogenesis/degradation</keyword>
<name>A0A9W8K5Z5_9AGAR</name>
<reference evidence="23" key="1">
    <citation type="submission" date="2022-07" db="EMBL/GenBank/DDBJ databases">
        <title>Genome Sequence of Agrocybe chaxingu.</title>
        <authorList>
            <person name="Buettner E."/>
        </authorList>
    </citation>
    <scope>NUCLEOTIDE SEQUENCE</scope>
    <source>
        <strain evidence="23">MP-N11</strain>
    </source>
</reference>
<comment type="caution">
    <text evidence="23">The sequence shown here is derived from an EMBL/GenBank/DDBJ whole genome shotgun (WGS) entry which is preliminary data.</text>
</comment>
<dbReference type="AlphaFoldDB" id="A0A9W8K5Z5"/>
<proteinExistence type="inferred from homology"/>
<evidence type="ECO:0000256" key="11">
    <source>
        <dbReference type="ARBA" id="ARBA00022801"/>
    </source>
</evidence>
<dbReference type="Proteomes" id="UP001148786">
    <property type="component" value="Unassembled WGS sequence"/>
</dbReference>
<evidence type="ECO:0000256" key="19">
    <source>
        <dbReference type="ARBA" id="ARBA00023326"/>
    </source>
</evidence>
<evidence type="ECO:0000256" key="6">
    <source>
        <dbReference type="ARBA" id="ARBA00022512"/>
    </source>
</evidence>
<comment type="subcellular location">
    <subcellularLocation>
        <location evidence="3">Cell membrane</location>
        <topology evidence="3">Lipid-anchor</topology>
        <topology evidence="3">GPI-anchor</topology>
    </subcellularLocation>
    <subcellularLocation>
        <location evidence="2">Secreted</location>
        <location evidence="2">Cell wall</location>
    </subcellularLocation>
</comment>
<accession>A0A9W8K5Z5</accession>
<evidence type="ECO:0000256" key="3">
    <source>
        <dbReference type="ARBA" id="ARBA00004609"/>
    </source>
</evidence>
<feature type="domain" description="NodB homology" evidence="22">
    <location>
        <begin position="1"/>
        <end position="195"/>
    </location>
</feature>
<keyword evidence="19" id="KW-0624">Polysaccharide degradation</keyword>
<keyword evidence="9" id="KW-0479">Metal-binding</keyword>
<dbReference type="PANTHER" id="PTHR10587">
    <property type="entry name" value="GLYCOSYL TRANSFERASE-RELATED"/>
    <property type="match status" value="1"/>
</dbReference>
<evidence type="ECO:0000256" key="2">
    <source>
        <dbReference type="ARBA" id="ARBA00004191"/>
    </source>
</evidence>
<evidence type="ECO:0000256" key="14">
    <source>
        <dbReference type="ARBA" id="ARBA00023180"/>
    </source>
</evidence>
<dbReference type="GO" id="GO:0046872">
    <property type="term" value="F:metal ion binding"/>
    <property type="evidence" value="ECO:0007669"/>
    <property type="project" value="UniProtKB-KW"/>
</dbReference>
<keyword evidence="7" id="KW-0964">Secreted</keyword>
<keyword evidence="13" id="KW-0472">Membrane</keyword>
<evidence type="ECO:0000256" key="16">
    <source>
        <dbReference type="ARBA" id="ARBA00023285"/>
    </source>
</evidence>
<evidence type="ECO:0000256" key="10">
    <source>
        <dbReference type="ARBA" id="ARBA00022729"/>
    </source>
</evidence>